<dbReference type="RefSeq" id="WP_131960377.1">
    <property type="nucleotide sequence ID" value="NZ_SMFL01000009.1"/>
</dbReference>
<name>A0A4R5DEU9_9BACT</name>
<dbReference type="EMBL" id="SMFL01000009">
    <property type="protein sequence ID" value="TDE12309.1"/>
    <property type="molecule type" value="Genomic_DNA"/>
</dbReference>
<reference evidence="1 2" key="1">
    <citation type="submission" date="2019-03" db="EMBL/GenBank/DDBJ databases">
        <title>Dyadobacter AR-3-6 sp. nov., isolated from arctic soil.</title>
        <authorList>
            <person name="Chaudhary D.K."/>
        </authorList>
    </citation>
    <scope>NUCLEOTIDE SEQUENCE [LARGE SCALE GENOMIC DNA]</scope>
    <source>
        <strain evidence="1 2">AR-3-6</strain>
    </source>
</reference>
<sequence length="70" mass="7970">MEVIRKENDELKKALGEGTVRRPLCSQMLTNEKAPTFVRFFLLSPRDSKPIAAPQHRPPGANLLIRNQML</sequence>
<gene>
    <name evidence="1" type="ORF">E0F88_21630</name>
</gene>
<organism evidence="1 2">
    <name type="scientific">Dyadobacter psychrotolerans</name>
    <dbReference type="NCBI Taxonomy" id="2541721"/>
    <lineage>
        <taxon>Bacteria</taxon>
        <taxon>Pseudomonadati</taxon>
        <taxon>Bacteroidota</taxon>
        <taxon>Cytophagia</taxon>
        <taxon>Cytophagales</taxon>
        <taxon>Spirosomataceae</taxon>
        <taxon>Dyadobacter</taxon>
    </lineage>
</organism>
<dbReference type="OrthoDB" id="827423at2"/>
<evidence type="ECO:0000313" key="1">
    <source>
        <dbReference type="EMBL" id="TDE12309.1"/>
    </source>
</evidence>
<dbReference type="AlphaFoldDB" id="A0A4R5DEU9"/>
<accession>A0A4R5DEU9</accession>
<keyword evidence="2" id="KW-1185">Reference proteome</keyword>
<proteinExistence type="predicted"/>
<evidence type="ECO:0000313" key="2">
    <source>
        <dbReference type="Proteomes" id="UP000294850"/>
    </source>
</evidence>
<comment type="caution">
    <text evidence="1">The sequence shown here is derived from an EMBL/GenBank/DDBJ whole genome shotgun (WGS) entry which is preliminary data.</text>
</comment>
<protein>
    <submittedName>
        <fullName evidence="1">Uncharacterized protein</fullName>
    </submittedName>
</protein>
<dbReference type="Proteomes" id="UP000294850">
    <property type="component" value="Unassembled WGS sequence"/>
</dbReference>